<feature type="domain" description="CENP-V/GFA" evidence="5">
    <location>
        <begin position="3"/>
        <end position="109"/>
    </location>
</feature>
<dbReference type="Proteomes" id="UP000325785">
    <property type="component" value="Chromosome"/>
</dbReference>
<dbReference type="GO" id="GO:0046872">
    <property type="term" value="F:metal ion binding"/>
    <property type="evidence" value="ECO:0007669"/>
    <property type="project" value="UniProtKB-KW"/>
</dbReference>
<evidence type="ECO:0000259" key="5">
    <source>
        <dbReference type="PROSITE" id="PS51891"/>
    </source>
</evidence>
<dbReference type="PATRIC" id="fig|540747.5.peg.5243"/>
<dbReference type="Proteomes" id="UP000051401">
    <property type="component" value="Unassembled WGS sequence"/>
</dbReference>
<dbReference type="Pfam" id="PF04828">
    <property type="entry name" value="GFA"/>
    <property type="match status" value="1"/>
</dbReference>
<keyword evidence="3" id="KW-0862">Zinc</keyword>
<dbReference type="PROSITE" id="PS51891">
    <property type="entry name" value="CENP_V_GFA"/>
    <property type="match status" value="1"/>
</dbReference>
<keyword evidence="2" id="KW-0479">Metal-binding</keyword>
<name>A0A0T5P9B4_9RHOB</name>
<organism evidence="6 8">
    <name type="scientific">Roseovarius indicus</name>
    <dbReference type="NCBI Taxonomy" id="540747"/>
    <lineage>
        <taxon>Bacteria</taxon>
        <taxon>Pseudomonadati</taxon>
        <taxon>Pseudomonadota</taxon>
        <taxon>Alphaproteobacteria</taxon>
        <taxon>Rhodobacterales</taxon>
        <taxon>Roseobacteraceae</taxon>
        <taxon>Roseovarius</taxon>
    </lineage>
</organism>
<evidence type="ECO:0000256" key="3">
    <source>
        <dbReference type="ARBA" id="ARBA00022833"/>
    </source>
</evidence>
<protein>
    <recommendedName>
        <fullName evidence="5">CENP-V/GFA domain-containing protein</fullName>
    </recommendedName>
</protein>
<dbReference type="Gene3D" id="3.90.1590.10">
    <property type="entry name" value="glutathione-dependent formaldehyde- activating enzyme (gfa)"/>
    <property type="match status" value="1"/>
</dbReference>
<evidence type="ECO:0000313" key="7">
    <source>
        <dbReference type="EMBL" id="QEW24656.1"/>
    </source>
</evidence>
<dbReference type="EMBL" id="CP031598">
    <property type="protein sequence ID" value="QEW24656.1"/>
    <property type="molecule type" value="Genomic_DNA"/>
</dbReference>
<accession>A0A0T5P9B4</accession>
<keyword evidence="8" id="KW-1185">Reference proteome</keyword>
<dbReference type="GO" id="GO:0016846">
    <property type="term" value="F:carbon-sulfur lyase activity"/>
    <property type="evidence" value="ECO:0007669"/>
    <property type="project" value="InterPro"/>
</dbReference>
<sequence length="127" mass="13856">MTLKGHCLCGAVAFELEGPHNWVGHCHCESCRRGAGAAMVTFVGHPDGQWRWTGQEPSVYESSPGNRRGFCAKCGASVFYASDRYPGETHFHAALLEDPGAVTPSEIYHGDERLAWMPEDYPGCGKV</sequence>
<comment type="similarity">
    <text evidence="1">Belongs to the Gfa family.</text>
</comment>
<dbReference type="InterPro" id="IPR006913">
    <property type="entry name" value="CENP-V/GFA"/>
</dbReference>
<evidence type="ECO:0000313" key="9">
    <source>
        <dbReference type="Proteomes" id="UP000325785"/>
    </source>
</evidence>
<evidence type="ECO:0000313" key="8">
    <source>
        <dbReference type="Proteomes" id="UP000051401"/>
    </source>
</evidence>
<proteinExistence type="inferred from homology"/>
<dbReference type="KEGG" id="rid:RIdsm_00437"/>
<reference evidence="7 9" key="2">
    <citation type="submission" date="2018-08" db="EMBL/GenBank/DDBJ databases">
        <title>Genetic Globetrotter - A new plasmid hitch-hiking vast phylogenetic and geographic distances.</title>
        <authorList>
            <person name="Vollmers J."/>
            <person name="Petersen J."/>
        </authorList>
    </citation>
    <scope>NUCLEOTIDE SEQUENCE [LARGE SCALE GENOMIC DNA]</scope>
    <source>
        <strain evidence="7 9">DSM 26383</strain>
    </source>
</reference>
<dbReference type="STRING" id="540747.SAMN04488031_107228"/>
<gene>
    <name evidence="7" type="ORF">RIdsm_00437</name>
    <name evidence="6" type="ORF">XM52_11335</name>
</gene>
<dbReference type="AlphaFoldDB" id="A0A0T5P9B4"/>
<evidence type="ECO:0000313" key="6">
    <source>
        <dbReference type="EMBL" id="KRS17608.1"/>
    </source>
</evidence>
<dbReference type="InterPro" id="IPR011057">
    <property type="entry name" value="Mss4-like_sf"/>
</dbReference>
<dbReference type="PANTHER" id="PTHR33337">
    <property type="entry name" value="GFA DOMAIN-CONTAINING PROTEIN"/>
    <property type="match status" value="1"/>
</dbReference>
<dbReference type="RefSeq" id="WP_057816248.1">
    <property type="nucleotide sequence ID" value="NZ_CP031598.1"/>
</dbReference>
<evidence type="ECO:0000256" key="2">
    <source>
        <dbReference type="ARBA" id="ARBA00022723"/>
    </source>
</evidence>
<reference evidence="6 8" key="1">
    <citation type="submission" date="2015-04" db="EMBL/GenBank/DDBJ databases">
        <title>The draft genome sequence of Roseovarius indicus B108T.</title>
        <authorList>
            <person name="Li G."/>
            <person name="Lai Q."/>
            <person name="Shao Z."/>
            <person name="Yan P."/>
        </authorList>
    </citation>
    <scope>NUCLEOTIDE SEQUENCE [LARGE SCALE GENOMIC DNA]</scope>
    <source>
        <strain evidence="6 8">B108</strain>
    </source>
</reference>
<keyword evidence="4" id="KW-0456">Lyase</keyword>
<dbReference type="PANTHER" id="PTHR33337:SF40">
    <property type="entry name" value="CENP-V_GFA DOMAIN-CONTAINING PROTEIN-RELATED"/>
    <property type="match status" value="1"/>
</dbReference>
<evidence type="ECO:0000256" key="1">
    <source>
        <dbReference type="ARBA" id="ARBA00005495"/>
    </source>
</evidence>
<dbReference type="OrthoDB" id="9807246at2"/>
<dbReference type="SUPFAM" id="SSF51316">
    <property type="entry name" value="Mss4-like"/>
    <property type="match status" value="1"/>
</dbReference>
<evidence type="ECO:0000256" key="4">
    <source>
        <dbReference type="ARBA" id="ARBA00023239"/>
    </source>
</evidence>
<dbReference type="EMBL" id="LAXI01000006">
    <property type="protein sequence ID" value="KRS17608.1"/>
    <property type="molecule type" value="Genomic_DNA"/>
</dbReference>